<accession>S4P0D6</accession>
<dbReference type="EMBL" id="GAIX01013000">
    <property type="protein sequence ID" value="JAA79560.1"/>
    <property type="molecule type" value="Transcribed_RNA"/>
</dbReference>
<feature type="non-terminal residue" evidence="5">
    <location>
        <position position="1"/>
    </location>
</feature>
<evidence type="ECO:0000313" key="5">
    <source>
        <dbReference type="EMBL" id="JAA79560.1"/>
    </source>
</evidence>
<keyword evidence="2" id="KW-0863">Zinc-finger</keyword>
<evidence type="ECO:0000256" key="2">
    <source>
        <dbReference type="ARBA" id="ARBA00022771"/>
    </source>
</evidence>
<keyword evidence="1" id="KW-0479">Metal-binding</keyword>
<dbReference type="Gene3D" id="2.20.25.240">
    <property type="match status" value="1"/>
</dbReference>
<proteinExistence type="predicted"/>
<dbReference type="GO" id="GO:0008270">
    <property type="term" value="F:zinc ion binding"/>
    <property type="evidence" value="ECO:0007669"/>
    <property type="project" value="UniProtKB-KW"/>
</dbReference>
<reference evidence="5" key="2">
    <citation type="submission" date="2013-05" db="EMBL/GenBank/DDBJ databases">
        <authorList>
            <person name="Carter J.-M."/>
            <person name="Baker S.C."/>
            <person name="Pink R."/>
            <person name="Carter D.R.F."/>
            <person name="Collins A."/>
            <person name="Tomlin J."/>
            <person name="Gibbs M."/>
            <person name="Breuker C.J."/>
        </authorList>
    </citation>
    <scope>NUCLEOTIDE SEQUENCE</scope>
    <source>
        <tissue evidence="5">Ovary</tissue>
    </source>
</reference>
<feature type="domain" description="FLYWCH-type" evidence="4">
    <location>
        <begin position="14"/>
        <end position="74"/>
    </location>
</feature>
<protein>
    <submittedName>
        <fullName evidence="5">Modifier of mdg4</fullName>
    </submittedName>
</protein>
<keyword evidence="3" id="KW-0862">Zinc</keyword>
<sequence>GEGGAVGDAQEIHFITSRRGQQLLIFEQYPYAKNFESRKGVSWACSSRCSKKCQAQVMLSKNGILSVINSTHNHAP</sequence>
<evidence type="ECO:0000256" key="1">
    <source>
        <dbReference type="ARBA" id="ARBA00022723"/>
    </source>
</evidence>
<evidence type="ECO:0000259" key="4">
    <source>
        <dbReference type="Pfam" id="PF04500"/>
    </source>
</evidence>
<dbReference type="InterPro" id="IPR007588">
    <property type="entry name" value="Znf_FLYWCH"/>
</dbReference>
<name>S4P0D6_9NEOP</name>
<organism evidence="5">
    <name type="scientific">Pararge aegeria</name>
    <name type="common">speckled wood butterfly</name>
    <dbReference type="NCBI Taxonomy" id="116150"/>
    <lineage>
        <taxon>Eukaryota</taxon>
        <taxon>Metazoa</taxon>
        <taxon>Ecdysozoa</taxon>
        <taxon>Arthropoda</taxon>
        <taxon>Hexapoda</taxon>
        <taxon>Insecta</taxon>
        <taxon>Pterygota</taxon>
        <taxon>Neoptera</taxon>
        <taxon>Endopterygota</taxon>
        <taxon>Lepidoptera</taxon>
        <taxon>Glossata</taxon>
        <taxon>Ditrysia</taxon>
        <taxon>Papilionoidea</taxon>
        <taxon>Nymphalidae</taxon>
        <taxon>Satyrinae</taxon>
        <taxon>Satyrini</taxon>
        <taxon>Parargina</taxon>
        <taxon>Pararge</taxon>
    </lineage>
</organism>
<reference evidence="5" key="1">
    <citation type="journal article" date="2013" name="BMC Genomics">
        <title>Unscrambling butterfly oogenesis.</title>
        <authorList>
            <person name="Carter J.M."/>
            <person name="Baker S.C."/>
            <person name="Pink R."/>
            <person name="Carter D.R."/>
            <person name="Collins A."/>
            <person name="Tomlin J."/>
            <person name="Gibbs M."/>
            <person name="Breuker C.J."/>
        </authorList>
    </citation>
    <scope>NUCLEOTIDE SEQUENCE</scope>
    <source>
        <tissue evidence="5">Ovary</tissue>
    </source>
</reference>
<dbReference type="Pfam" id="PF04500">
    <property type="entry name" value="FLYWCH"/>
    <property type="match status" value="1"/>
</dbReference>
<evidence type="ECO:0000256" key="3">
    <source>
        <dbReference type="ARBA" id="ARBA00022833"/>
    </source>
</evidence>
<feature type="non-terminal residue" evidence="5">
    <location>
        <position position="76"/>
    </location>
</feature>
<dbReference type="AlphaFoldDB" id="S4P0D6"/>